<evidence type="ECO:0000313" key="2">
    <source>
        <dbReference type="Proteomes" id="UP000001025"/>
    </source>
</evidence>
<sequence>MTIPQLDFAELVDSQNRVTIDASFMELAHVDFAFVDNVQQRFAGEFDELHGRNLADGFKDESFLIAPRRSSVQPA</sequence>
<organism evidence="1 2">
    <name type="scientific">Rhodopirellula baltica (strain DSM 10527 / NCIMB 13988 / SH1)</name>
    <dbReference type="NCBI Taxonomy" id="243090"/>
    <lineage>
        <taxon>Bacteria</taxon>
        <taxon>Pseudomonadati</taxon>
        <taxon>Planctomycetota</taxon>
        <taxon>Planctomycetia</taxon>
        <taxon>Pirellulales</taxon>
        <taxon>Pirellulaceae</taxon>
        <taxon>Rhodopirellula</taxon>
    </lineage>
</organism>
<dbReference type="AlphaFoldDB" id="Q7UG43"/>
<dbReference type="Proteomes" id="UP000001025">
    <property type="component" value="Chromosome"/>
</dbReference>
<keyword evidence="2" id="KW-1185">Reference proteome</keyword>
<gene>
    <name evidence="1" type="ordered locus">RB8138</name>
</gene>
<dbReference type="EnsemblBacteria" id="CAD78486">
    <property type="protein sequence ID" value="CAD78486"/>
    <property type="gene ID" value="RB8138"/>
</dbReference>
<proteinExistence type="predicted"/>
<name>Q7UG43_RHOBA</name>
<dbReference type="KEGG" id="rba:RB8138"/>
<reference evidence="1 2" key="1">
    <citation type="journal article" date="2003" name="Proc. Natl. Acad. Sci. U.S.A.">
        <title>Complete genome sequence of the marine planctomycete Pirellula sp. strain 1.</title>
        <authorList>
            <person name="Gloeckner F.O."/>
            <person name="Kube M."/>
            <person name="Bauer M."/>
            <person name="Teeling H."/>
            <person name="Lombardot T."/>
            <person name="Ludwig W."/>
            <person name="Gade D."/>
            <person name="Beck A."/>
            <person name="Borzym K."/>
            <person name="Heitmann K."/>
            <person name="Rabus R."/>
            <person name="Schlesner H."/>
            <person name="Amann R."/>
            <person name="Reinhardt R."/>
        </authorList>
    </citation>
    <scope>NUCLEOTIDE SEQUENCE [LARGE SCALE GENOMIC DNA]</scope>
    <source>
        <strain evidence="2">DSM 10527 / NCIMB 13988 / SH1</strain>
    </source>
</reference>
<evidence type="ECO:0000313" key="1">
    <source>
        <dbReference type="EMBL" id="CAD78486.1"/>
    </source>
</evidence>
<protein>
    <submittedName>
        <fullName evidence="1">Uncharacterized protein</fullName>
    </submittedName>
</protein>
<dbReference type="InParanoid" id="Q7UG43"/>
<dbReference type="EMBL" id="BX294147">
    <property type="protein sequence ID" value="CAD78486.1"/>
    <property type="molecule type" value="Genomic_DNA"/>
</dbReference>
<accession>Q7UG43</accession>
<dbReference type="HOGENOM" id="CLU_2668625_0_0_0"/>